<name>A0A4Y2K492_ARAVE</name>
<protein>
    <submittedName>
        <fullName evidence="1">Uncharacterized protein</fullName>
    </submittedName>
</protein>
<comment type="caution">
    <text evidence="1">The sequence shown here is derived from an EMBL/GenBank/DDBJ whole genome shotgun (WGS) entry which is preliminary data.</text>
</comment>
<evidence type="ECO:0000313" key="2">
    <source>
        <dbReference type="Proteomes" id="UP000499080"/>
    </source>
</evidence>
<evidence type="ECO:0000313" key="1">
    <source>
        <dbReference type="EMBL" id="GBM96668.1"/>
    </source>
</evidence>
<dbReference type="Proteomes" id="UP000499080">
    <property type="component" value="Unassembled WGS sequence"/>
</dbReference>
<reference evidence="1 2" key="1">
    <citation type="journal article" date="2019" name="Sci. Rep.">
        <title>Orb-weaving spider Araneus ventricosus genome elucidates the spidroin gene catalogue.</title>
        <authorList>
            <person name="Kono N."/>
            <person name="Nakamura H."/>
            <person name="Ohtoshi R."/>
            <person name="Moran D.A.P."/>
            <person name="Shinohara A."/>
            <person name="Yoshida Y."/>
            <person name="Fujiwara M."/>
            <person name="Mori M."/>
            <person name="Tomita M."/>
            <person name="Arakawa K."/>
        </authorList>
    </citation>
    <scope>NUCLEOTIDE SEQUENCE [LARGE SCALE GENOMIC DNA]</scope>
</reference>
<proteinExistence type="predicted"/>
<gene>
    <name evidence="1" type="ORF">AVEN_29486_1</name>
</gene>
<sequence>MKYYRSKFEIQTLRNEINYKNRIDMGLDFVPASTGGMEPSLAHKTLESQFRFSLISANDAFFMGPDCHQRQRKEIQMNELSLQTQNVRIRGVA</sequence>
<accession>A0A4Y2K492</accession>
<dbReference type="EMBL" id="BGPR01004165">
    <property type="protein sequence ID" value="GBM96668.1"/>
    <property type="molecule type" value="Genomic_DNA"/>
</dbReference>
<organism evidence="1 2">
    <name type="scientific">Araneus ventricosus</name>
    <name type="common">Orbweaver spider</name>
    <name type="synonym">Epeira ventricosa</name>
    <dbReference type="NCBI Taxonomy" id="182803"/>
    <lineage>
        <taxon>Eukaryota</taxon>
        <taxon>Metazoa</taxon>
        <taxon>Ecdysozoa</taxon>
        <taxon>Arthropoda</taxon>
        <taxon>Chelicerata</taxon>
        <taxon>Arachnida</taxon>
        <taxon>Araneae</taxon>
        <taxon>Araneomorphae</taxon>
        <taxon>Entelegynae</taxon>
        <taxon>Araneoidea</taxon>
        <taxon>Araneidae</taxon>
        <taxon>Araneus</taxon>
    </lineage>
</organism>
<keyword evidence="2" id="KW-1185">Reference proteome</keyword>
<dbReference type="AlphaFoldDB" id="A0A4Y2K492"/>